<feature type="region of interest" description="Disordered" evidence="1">
    <location>
        <begin position="296"/>
        <end position="405"/>
    </location>
</feature>
<reference evidence="3" key="2">
    <citation type="submission" date="2025-08" db="UniProtKB">
        <authorList>
            <consortium name="Ensembl"/>
        </authorList>
    </citation>
    <scope>IDENTIFICATION</scope>
</reference>
<evidence type="ECO:0000259" key="2">
    <source>
        <dbReference type="Pfam" id="PF13926"/>
    </source>
</evidence>
<protein>
    <submittedName>
        <fullName evidence="3">Proline rich 12</fullName>
    </submittedName>
</protein>
<feature type="region of interest" description="Disordered" evidence="1">
    <location>
        <begin position="1693"/>
        <end position="1742"/>
    </location>
</feature>
<accession>A0A087X3X8</accession>
<feature type="region of interest" description="Disordered" evidence="1">
    <location>
        <begin position="1663"/>
        <end position="1682"/>
    </location>
</feature>
<dbReference type="EMBL" id="AYCK01017210">
    <property type="status" value="NOT_ANNOTATED_CDS"/>
    <property type="molecule type" value="Genomic_DNA"/>
</dbReference>
<feature type="compositionally biased region" description="Low complexity" evidence="1">
    <location>
        <begin position="623"/>
        <end position="635"/>
    </location>
</feature>
<feature type="region of interest" description="Disordered" evidence="1">
    <location>
        <begin position="1020"/>
        <end position="1052"/>
    </location>
</feature>
<dbReference type="InterPro" id="IPR025451">
    <property type="entry name" value="DUF4211"/>
</dbReference>
<name>A0A087X3X8_POEFO</name>
<feature type="compositionally biased region" description="Low complexity" evidence="1">
    <location>
        <begin position="1471"/>
        <end position="1481"/>
    </location>
</feature>
<feature type="compositionally biased region" description="Low complexity" evidence="1">
    <location>
        <begin position="783"/>
        <end position="799"/>
    </location>
</feature>
<feature type="region of interest" description="Disordered" evidence="1">
    <location>
        <begin position="1"/>
        <end position="27"/>
    </location>
</feature>
<feature type="region of interest" description="Disordered" evidence="1">
    <location>
        <begin position="1100"/>
        <end position="1207"/>
    </location>
</feature>
<feature type="region of interest" description="Disordered" evidence="1">
    <location>
        <begin position="782"/>
        <end position="830"/>
    </location>
</feature>
<feature type="compositionally biased region" description="Polar residues" evidence="1">
    <location>
        <begin position="72"/>
        <end position="94"/>
    </location>
</feature>
<evidence type="ECO:0000256" key="1">
    <source>
        <dbReference type="SAM" id="MobiDB-lite"/>
    </source>
</evidence>
<evidence type="ECO:0000313" key="4">
    <source>
        <dbReference type="Proteomes" id="UP000028760"/>
    </source>
</evidence>
<dbReference type="eggNOG" id="KOG4805">
    <property type="taxonomic scope" value="Eukaryota"/>
</dbReference>
<proteinExistence type="predicted"/>
<feature type="region of interest" description="Disordered" evidence="1">
    <location>
        <begin position="559"/>
        <end position="583"/>
    </location>
</feature>
<evidence type="ECO:0000313" key="3">
    <source>
        <dbReference type="Ensembl" id="ENSPFOP00000000481.2"/>
    </source>
</evidence>
<organism evidence="3 4">
    <name type="scientific">Poecilia formosa</name>
    <name type="common">Amazon molly</name>
    <name type="synonym">Limia formosa</name>
    <dbReference type="NCBI Taxonomy" id="48698"/>
    <lineage>
        <taxon>Eukaryota</taxon>
        <taxon>Metazoa</taxon>
        <taxon>Chordata</taxon>
        <taxon>Craniata</taxon>
        <taxon>Vertebrata</taxon>
        <taxon>Euteleostomi</taxon>
        <taxon>Actinopterygii</taxon>
        <taxon>Neopterygii</taxon>
        <taxon>Teleostei</taxon>
        <taxon>Neoteleostei</taxon>
        <taxon>Acanthomorphata</taxon>
        <taxon>Ovalentaria</taxon>
        <taxon>Atherinomorphae</taxon>
        <taxon>Cyprinodontiformes</taxon>
        <taxon>Poeciliidae</taxon>
        <taxon>Poeciliinae</taxon>
        <taxon>Poecilia</taxon>
    </lineage>
</organism>
<feature type="region of interest" description="Disordered" evidence="1">
    <location>
        <begin position="437"/>
        <end position="547"/>
    </location>
</feature>
<feature type="compositionally biased region" description="Polar residues" evidence="1">
    <location>
        <begin position="659"/>
        <end position="705"/>
    </location>
</feature>
<dbReference type="EMBL" id="AYCK01017205">
    <property type="status" value="NOT_ANNOTATED_CDS"/>
    <property type="molecule type" value="Genomic_DNA"/>
</dbReference>
<feature type="compositionally biased region" description="Low complexity" evidence="1">
    <location>
        <begin position="334"/>
        <end position="344"/>
    </location>
</feature>
<reference evidence="3" key="3">
    <citation type="submission" date="2025-09" db="UniProtKB">
        <authorList>
            <consortium name="Ensembl"/>
        </authorList>
    </citation>
    <scope>IDENTIFICATION</scope>
</reference>
<feature type="region of interest" description="Disordered" evidence="1">
    <location>
        <begin position="615"/>
        <end position="739"/>
    </location>
</feature>
<dbReference type="Proteomes" id="UP000028760">
    <property type="component" value="Unassembled WGS sequence"/>
</dbReference>
<dbReference type="OMA" id="FPEMEDM"/>
<dbReference type="Ensembl" id="ENSPFOT00000000482.2">
    <property type="protein sequence ID" value="ENSPFOP00000000481.2"/>
    <property type="gene ID" value="ENSPFOG00000000482.2"/>
</dbReference>
<feature type="compositionally biased region" description="Low complexity" evidence="1">
    <location>
        <begin position="351"/>
        <end position="388"/>
    </location>
</feature>
<dbReference type="EMBL" id="AYCK01017206">
    <property type="status" value="NOT_ANNOTATED_CDS"/>
    <property type="molecule type" value="Genomic_DNA"/>
</dbReference>
<feature type="compositionally biased region" description="Pro residues" evidence="1">
    <location>
        <begin position="1425"/>
        <end position="1434"/>
    </location>
</feature>
<feature type="compositionally biased region" description="Low complexity" evidence="1">
    <location>
        <begin position="1447"/>
        <end position="1462"/>
    </location>
</feature>
<feature type="compositionally biased region" description="Polar residues" evidence="1">
    <location>
        <begin position="560"/>
        <end position="577"/>
    </location>
</feature>
<keyword evidence="4" id="KW-1185">Reference proteome</keyword>
<feature type="region of interest" description="Disordered" evidence="1">
    <location>
        <begin position="1271"/>
        <end position="1320"/>
    </location>
</feature>
<feature type="region of interest" description="Disordered" evidence="1">
    <location>
        <begin position="71"/>
        <end position="100"/>
    </location>
</feature>
<feature type="compositionally biased region" description="Basic and acidic residues" evidence="1">
    <location>
        <begin position="1693"/>
        <end position="1713"/>
    </location>
</feature>
<dbReference type="EMBL" id="AYCK01017208">
    <property type="status" value="NOT_ANNOTATED_CDS"/>
    <property type="molecule type" value="Genomic_DNA"/>
</dbReference>
<feature type="domain" description="DUF4211" evidence="2">
    <location>
        <begin position="1749"/>
        <end position="1828"/>
    </location>
</feature>
<feature type="compositionally biased region" description="Polar residues" evidence="1">
    <location>
        <begin position="304"/>
        <end position="333"/>
    </location>
</feature>
<feature type="compositionally biased region" description="Polar residues" evidence="1">
    <location>
        <begin position="437"/>
        <end position="457"/>
    </location>
</feature>
<dbReference type="EMBL" id="AYCK01017209">
    <property type="status" value="NOT_ANNOTATED_CDS"/>
    <property type="molecule type" value="Genomic_DNA"/>
</dbReference>
<reference evidence="4" key="1">
    <citation type="submission" date="2013-10" db="EMBL/GenBank/DDBJ databases">
        <authorList>
            <person name="Schartl M."/>
            <person name="Warren W."/>
        </authorList>
    </citation>
    <scope>NUCLEOTIDE SEQUENCE [LARGE SCALE GENOMIC DNA]</scope>
    <source>
        <strain evidence="4">female</strain>
    </source>
</reference>
<feature type="compositionally biased region" description="Polar residues" evidence="1">
    <location>
        <begin position="727"/>
        <end position="739"/>
    </location>
</feature>
<dbReference type="PANTHER" id="PTHR14709">
    <property type="entry name" value="GLUTAMINE AND SERINE-RICH PROTEIN 1-RELATED"/>
    <property type="match status" value="1"/>
</dbReference>
<feature type="compositionally biased region" description="Polar residues" evidence="1">
    <location>
        <begin position="507"/>
        <end position="531"/>
    </location>
</feature>
<dbReference type="GeneTree" id="ENSGT00440000037417"/>
<dbReference type="EMBL" id="AYCK01017207">
    <property type="status" value="NOT_ANNOTATED_CDS"/>
    <property type="molecule type" value="Genomic_DNA"/>
</dbReference>
<dbReference type="PANTHER" id="PTHR14709:SF1">
    <property type="entry name" value="PROLINE-RICH PROTEIN 12"/>
    <property type="match status" value="1"/>
</dbReference>
<dbReference type="Pfam" id="PF13926">
    <property type="entry name" value="DUF4211"/>
    <property type="match status" value="1"/>
</dbReference>
<feature type="region of interest" description="Disordered" evidence="1">
    <location>
        <begin position="1421"/>
        <end position="1528"/>
    </location>
</feature>
<dbReference type="InterPro" id="IPR052466">
    <property type="entry name" value="DNA_MethProtect_Complex"/>
</dbReference>
<feature type="compositionally biased region" description="Pro residues" evidence="1">
    <location>
        <begin position="1287"/>
        <end position="1298"/>
    </location>
</feature>
<sequence>SLLYGSSRSSHPDSELLHRQTYGSPHPLRAYATNHHPPGLSGLFDTSLHHASTSGPDPAVINLISALESRGPQATPSSSSLLSQFRTPSWQPTMHTPGPAELFISGAIPGSGSFPSSSSLSAYQCPGSFPGRSFTPSLSLQDAPTYSPTSNALLSPHDSLLHIKTPSQSSLGFDRLLSSQSATYRGSQESPALQNQISSDDTNCHLPSPQFNLLSSQLHSRHSQLCTSSMFSSSPALLGAAVPQSQSAPERIVSRQDSVIKHYQRSHPAQSPALHQYTSCGGSSRYQQLVSLHQNAGMPCSPLDEQSPSTDPKLSPQMEPQSYQPTIQTPYITSPSSSSVSSSSATKRPIGSSSNSGYSTSGSSSSSTRTAHTPPSASSSSSKANSISLPTCSHQQQGPQLAPAPPLLPVVSSSLVQQPALKQCLITYGSQSLVKSSTVMPNQTSPSPHVQSYSPTKVPSAHMAQSFLGFSSPHPEDLSSGRASSPLEYGNESSRAATQRGGIESVGSGSATLAVGNESNSSYHLPESNSPAAVCPSPSSGSSGGTKYLSSILSPAFMSSPESFPNTQQTQSNTYHSTPIKPKTDSKLFAADQSQVEEEETEDFLILHLLQTQRATPHRSQHQSHSQQLSQCISQARDSESKGMSFDISKLSNEHHHSQSVIRTNNSTDHSGSESMITKTANDLNRQLESTQKKQQIRSELTVSKSPAGEARQSQAPISLIDPPDPSQSTHVMQSAHSHTPCTEIDFQQVLTEPQQQRQPHNPLSQPGMIGTVGEARITEVESNSQNLSPQLPLPLQNQGHLQPHGMSANMAPPHHPQQAQQRQHETQLTHSRLDQLKQHQFDTITPANKVGLDQTQQQQRFPPLSSICFPDSLLQDEDSSFFPEVENMFCSSEYKGCGKSQKDVEDLKVGDQGYDLGNHHTDQVYGQYCHTLPGTGNDNLHLDLDFVKTHELPSTVNTDQLGLIQSQNHSIALSSAAQGDVSANKIMGAVVGSSSTTGLTSPIFCSSRPKKLLKTRSFHLLKQRRDPQPKTKKNYPQEYEFEDDEDKADAPADIRLNSRRLPDLLPDLVSSCGRATGLSPMTSDVDFCHPTTYTLIGHNSHILSHDGPKKRGRKPTKPKREGPPRPRGRPRIRPLPEPPYCRGLMGLATGETRRGRGRGRGRGRREEGLTDSLTSWEPVLSDGSVGSAPSLGMSPGPSGIMDIGRKDHDETQDNVMKQQHRAGKISEADDKDLDFKPGFMVSFLDFLKTGKKESDLMLEQDEVEQDVLDACSSPKGGIRPLSSSPSIPPPSPQPPPEDFNRDRQSEEGTELVLSGCPSPCKPLDEELKRNLETLPSFSSDEEDSVSKNQDLQKSISSAISALYDTPHSLAAVMASAIIKIQPTPSPLMPQGVSVSPPLPAGPPVVPTVENIKEESLAYGQQEIPDPPPEPLLGPVPSSQSPSVRCSPLTYSSSSPLPSSLPIQQGEDESASSPSPSSSEPLSPPTPEETQASQRLTSLHLAKKQADAAIAGESEEEDSGSGGEGIFRERDEFVVRTEDIGTLKMALQTGREPPPIWRVQKALLQKFSPEIKDGQRQFCATSNYLGYFGDAKMCYQRLYVKFLENVNKKDYVRVCSRKPWHRAGLALRFIIQLLEADERRSLCLSYSSIQLSNRRQSLTKQVQSIQSQNQSREGVQRTLNSRRNSSLEILRVKEEKRGGEKNKISKDRAEPPPKKRKKWLKEVPSSSSESDSSRPSDDEGPVWGGISIRAMREMFKSYVEMLVSTALDPDMIQALEDTDDELYLPPMRKIDSLLSEQKKRLLRRINMSVQHQQEVLHMYPKMTADPLESGAVRVHLGGEGYSRKTLSCVKKSVPKQQELRIAM</sequence>
<dbReference type="EMBL" id="AYCK01017204">
    <property type="status" value="NOT_ANNOTATED_CDS"/>
    <property type="molecule type" value="Genomic_DNA"/>
</dbReference>